<dbReference type="SUPFAM" id="SSF52540">
    <property type="entry name" value="P-loop containing nucleoside triphosphate hydrolases"/>
    <property type="match status" value="1"/>
</dbReference>
<evidence type="ECO:0000313" key="1">
    <source>
        <dbReference type="EMBL" id="RBI87602.1"/>
    </source>
</evidence>
<reference evidence="1 2" key="1">
    <citation type="submission" date="2018-07" db="EMBL/GenBank/DDBJ databases">
        <title>Rhodosalinus sp. strain E84T genomic sequence and assembly.</title>
        <authorList>
            <person name="Liu Z.-W."/>
            <person name="Lu D.-C."/>
        </authorList>
    </citation>
    <scope>NUCLEOTIDE SEQUENCE [LARGE SCALE GENOMIC DNA]</scope>
    <source>
        <strain evidence="1 2">E84</strain>
    </source>
</reference>
<dbReference type="OrthoDB" id="288532at2"/>
<protein>
    <submittedName>
        <fullName evidence="1">Type II secretory pathway, pullulanase PulA</fullName>
    </submittedName>
</protein>
<gene>
    <name evidence="1" type="ORF">DRV85_01360</name>
</gene>
<keyword evidence="2" id="KW-1185">Reference proteome</keyword>
<dbReference type="Pfam" id="PF03567">
    <property type="entry name" value="Sulfotransfer_2"/>
    <property type="match status" value="1"/>
</dbReference>
<dbReference type="InterPro" id="IPR027417">
    <property type="entry name" value="P-loop_NTPase"/>
</dbReference>
<comment type="caution">
    <text evidence="1">The sequence shown here is derived from an EMBL/GenBank/DDBJ whole genome shotgun (WGS) entry which is preliminary data.</text>
</comment>
<evidence type="ECO:0000313" key="2">
    <source>
        <dbReference type="Proteomes" id="UP000253370"/>
    </source>
</evidence>
<organism evidence="1 2">
    <name type="scientific">Rhodosalinus halophilus</name>
    <dbReference type="NCBI Taxonomy" id="2259333"/>
    <lineage>
        <taxon>Bacteria</taxon>
        <taxon>Pseudomonadati</taxon>
        <taxon>Pseudomonadota</taxon>
        <taxon>Alphaproteobacteria</taxon>
        <taxon>Rhodobacterales</taxon>
        <taxon>Paracoccaceae</taxon>
        <taxon>Rhodosalinus</taxon>
    </lineage>
</organism>
<name>A0A365UDZ9_9RHOB</name>
<dbReference type="InterPro" id="IPR005331">
    <property type="entry name" value="Sulfotransferase"/>
</dbReference>
<dbReference type="RefSeq" id="WP_113287625.1">
    <property type="nucleotide sequence ID" value="NZ_QNTQ01000001.1"/>
</dbReference>
<dbReference type="Proteomes" id="UP000253370">
    <property type="component" value="Unassembled WGS sequence"/>
</dbReference>
<proteinExistence type="predicted"/>
<dbReference type="AlphaFoldDB" id="A0A365UDZ9"/>
<dbReference type="Gene3D" id="3.40.50.300">
    <property type="entry name" value="P-loop containing nucleotide triphosphate hydrolases"/>
    <property type="match status" value="1"/>
</dbReference>
<dbReference type="GO" id="GO:0016020">
    <property type="term" value="C:membrane"/>
    <property type="evidence" value="ECO:0007669"/>
    <property type="project" value="InterPro"/>
</dbReference>
<dbReference type="GO" id="GO:0008146">
    <property type="term" value="F:sulfotransferase activity"/>
    <property type="evidence" value="ECO:0007669"/>
    <property type="project" value="InterPro"/>
</dbReference>
<accession>A0A365UDZ9</accession>
<sequence length="214" mass="24491">MIVSRGRRYIFVHIPKTGGTALALALEARAMADDLLIGDTPKARRRRGRLKGLAPRGRLWKHSTLADIEGVVDAEELEDFFTVTLVRNPWDRMVSYYHWLRAQRFDHPAVRLAARLSFADFLAHPQTEASLRAQPYAAHMTDARGRERASLYIRLEAFGTDAEPFFDHLGFRLTLPRANPSARDPDWRRYYDADSAARVARLCAEDIARFGYTF</sequence>
<dbReference type="EMBL" id="QNTQ01000001">
    <property type="protein sequence ID" value="RBI87602.1"/>
    <property type="molecule type" value="Genomic_DNA"/>
</dbReference>